<dbReference type="EMBL" id="CAVMBE010000033">
    <property type="protein sequence ID" value="CAK4029712.1"/>
    <property type="molecule type" value="Genomic_DNA"/>
</dbReference>
<feature type="compositionally biased region" description="Polar residues" evidence="1">
    <location>
        <begin position="146"/>
        <end position="157"/>
    </location>
</feature>
<accession>A0AAI9EBG4</accession>
<feature type="region of interest" description="Disordered" evidence="1">
    <location>
        <begin position="441"/>
        <end position="503"/>
    </location>
</feature>
<evidence type="ECO:0000313" key="3">
    <source>
        <dbReference type="Proteomes" id="UP001296104"/>
    </source>
</evidence>
<feature type="region of interest" description="Disordered" evidence="1">
    <location>
        <begin position="116"/>
        <end position="206"/>
    </location>
</feature>
<proteinExistence type="predicted"/>
<keyword evidence="3" id="KW-1185">Reference proteome</keyword>
<gene>
    <name evidence="2" type="ORF">LECACI_7A005301</name>
</gene>
<evidence type="ECO:0000313" key="2">
    <source>
        <dbReference type="EMBL" id="CAK4029712.1"/>
    </source>
</evidence>
<organism evidence="2 3">
    <name type="scientific">Lecanosticta acicola</name>
    <dbReference type="NCBI Taxonomy" id="111012"/>
    <lineage>
        <taxon>Eukaryota</taxon>
        <taxon>Fungi</taxon>
        <taxon>Dikarya</taxon>
        <taxon>Ascomycota</taxon>
        <taxon>Pezizomycotina</taxon>
        <taxon>Dothideomycetes</taxon>
        <taxon>Dothideomycetidae</taxon>
        <taxon>Mycosphaerellales</taxon>
        <taxon>Mycosphaerellaceae</taxon>
        <taxon>Lecanosticta</taxon>
    </lineage>
</organism>
<name>A0AAI9EBG4_9PEZI</name>
<comment type="caution">
    <text evidence="2">The sequence shown here is derived from an EMBL/GenBank/DDBJ whole genome shotgun (WGS) entry which is preliminary data.</text>
</comment>
<protein>
    <submittedName>
        <fullName evidence="2">Uncharacterized protein</fullName>
    </submittedName>
</protein>
<feature type="compositionally biased region" description="Polar residues" evidence="1">
    <location>
        <begin position="116"/>
        <end position="133"/>
    </location>
</feature>
<dbReference type="AlphaFoldDB" id="A0AAI9EBG4"/>
<reference evidence="2" key="1">
    <citation type="submission" date="2023-11" db="EMBL/GenBank/DDBJ databases">
        <authorList>
            <person name="Alioto T."/>
            <person name="Alioto T."/>
            <person name="Gomez Garrido J."/>
        </authorList>
    </citation>
    <scope>NUCLEOTIDE SEQUENCE</scope>
</reference>
<sequence>MDISHIMSVNALLSHAEASDASDDQQTIDRPPYSHVASFPKADYQHAAEAFDNKHITEAKKLFSEMTIPYATSYNAPNGRQMVPIMHYNGDNNSFVRMSEPPGYPEDQPQAYTYTNAANFSHPPGTTSVTQGRGHQRSHTLEAAFHQQSQSPKQASPNPHPSAKAPALPPSIRANDQSEVRMSEVPSLSDSQVSEAKPSKGRSFGDNSCRAVKAMRASAEAGDIQAAIRLGWSVERITKLFNEEKVARGEQVYEGEPIDDPEIITQIQERQKKNRDHQRERAEKLRIRAQEGDFEAAKKAGYGKKRLKEMFPEMKEHTKEPAFDFQRDEIMFKQEPLSEKVNSILSHDLGLHPYPTGLEENAQKTFVSMEHPSFQPNAPANGFGRPRYPTPGSGYGVHLQLRAEYEEARRAAYILQGRLIEASHAASIAKQRVLHLQNQLFPAPNGSHEQRSASHKRKISEMPGSRKLRYKNRATNFPLPGDDEAGRDTGRGSTVDEAIEVDD</sequence>
<evidence type="ECO:0000256" key="1">
    <source>
        <dbReference type="SAM" id="MobiDB-lite"/>
    </source>
</evidence>
<dbReference type="Proteomes" id="UP001296104">
    <property type="component" value="Unassembled WGS sequence"/>
</dbReference>